<feature type="compositionally biased region" description="Basic and acidic residues" evidence="1">
    <location>
        <begin position="210"/>
        <end position="226"/>
    </location>
</feature>
<feature type="compositionally biased region" description="Low complexity" evidence="1">
    <location>
        <begin position="606"/>
        <end position="617"/>
    </location>
</feature>
<feature type="compositionally biased region" description="Polar residues" evidence="1">
    <location>
        <begin position="1206"/>
        <end position="1217"/>
    </location>
</feature>
<feature type="compositionally biased region" description="Basic and acidic residues" evidence="1">
    <location>
        <begin position="905"/>
        <end position="932"/>
    </location>
</feature>
<feature type="compositionally biased region" description="Polar residues" evidence="1">
    <location>
        <begin position="862"/>
        <end position="875"/>
    </location>
</feature>
<feature type="compositionally biased region" description="Low complexity" evidence="1">
    <location>
        <begin position="1218"/>
        <end position="1231"/>
    </location>
</feature>
<feature type="region of interest" description="Disordered" evidence="1">
    <location>
        <begin position="167"/>
        <end position="227"/>
    </location>
</feature>
<reference evidence="2 3" key="1">
    <citation type="journal article" date="2018" name="Nat. Ecol. Evol.">
        <title>Pezizomycetes genomes reveal the molecular basis of ectomycorrhizal truffle lifestyle.</title>
        <authorList>
            <person name="Murat C."/>
            <person name="Payen T."/>
            <person name="Noel B."/>
            <person name="Kuo A."/>
            <person name="Morin E."/>
            <person name="Chen J."/>
            <person name="Kohler A."/>
            <person name="Krizsan K."/>
            <person name="Balestrini R."/>
            <person name="Da Silva C."/>
            <person name="Montanini B."/>
            <person name="Hainaut M."/>
            <person name="Levati E."/>
            <person name="Barry K.W."/>
            <person name="Belfiori B."/>
            <person name="Cichocki N."/>
            <person name="Clum A."/>
            <person name="Dockter R.B."/>
            <person name="Fauchery L."/>
            <person name="Guy J."/>
            <person name="Iotti M."/>
            <person name="Le Tacon F."/>
            <person name="Lindquist E.A."/>
            <person name="Lipzen A."/>
            <person name="Malagnac F."/>
            <person name="Mello A."/>
            <person name="Molinier V."/>
            <person name="Miyauchi S."/>
            <person name="Poulain J."/>
            <person name="Riccioni C."/>
            <person name="Rubini A."/>
            <person name="Sitrit Y."/>
            <person name="Splivallo R."/>
            <person name="Traeger S."/>
            <person name="Wang M."/>
            <person name="Zifcakova L."/>
            <person name="Wipf D."/>
            <person name="Zambonelli A."/>
            <person name="Paolocci F."/>
            <person name="Nowrousian M."/>
            <person name="Ottonello S."/>
            <person name="Baldrian P."/>
            <person name="Spatafora J.W."/>
            <person name="Henrissat B."/>
            <person name="Nagy L.G."/>
            <person name="Aury J.M."/>
            <person name="Wincker P."/>
            <person name="Grigoriev I.V."/>
            <person name="Bonfante P."/>
            <person name="Martin F.M."/>
        </authorList>
    </citation>
    <scope>NUCLEOTIDE SEQUENCE [LARGE SCALE GENOMIC DNA]</scope>
    <source>
        <strain evidence="2 3">ATCC MYA-4762</strain>
    </source>
</reference>
<evidence type="ECO:0000313" key="3">
    <source>
        <dbReference type="Proteomes" id="UP000267821"/>
    </source>
</evidence>
<feature type="region of interest" description="Disordered" evidence="1">
    <location>
        <begin position="791"/>
        <end position="814"/>
    </location>
</feature>
<feature type="compositionally biased region" description="Basic and acidic residues" evidence="1">
    <location>
        <begin position="403"/>
        <end position="412"/>
    </location>
</feature>
<feature type="compositionally biased region" description="Basic and acidic residues" evidence="1">
    <location>
        <begin position="975"/>
        <end position="1105"/>
    </location>
</feature>
<feature type="compositionally biased region" description="Polar residues" evidence="1">
    <location>
        <begin position="831"/>
        <end position="848"/>
    </location>
</feature>
<proteinExistence type="predicted"/>
<feature type="compositionally biased region" description="Polar residues" evidence="1">
    <location>
        <begin position="296"/>
        <end position="307"/>
    </location>
</feature>
<feature type="compositionally biased region" description="Polar residues" evidence="1">
    <location>
        <begin position="637"/>
        <end position="647"/>
    </location>
</feature>
<evidence type="ECO:0000256" key="1">
    <source>
        <dbReference type="SAM" id="MobiDB-lite"/>
    </source>
</evidence>
<feature type="compositionally biased region" description="Acidic residues" evidence="1">
    <location>
        <begin position="262"/>
        <end position="271"/>
    </location>
</feature>
<keyword evidence="3" id="KW-1185">Reference proteome</keyword>
<feature type="region of interest" description="Disordered" evidence="1">
    <location>
        <begin position="240"/>
        <end position="316"/>
    </location>
</feature>
<feature type="compositionally biased region" description="Basic residues" evidence="1">
    <location>
        <begin position="535"/>
        <end position="545"/>
    </location>
</feature>
<evidence type="ECO:0000313" key="2">
    <source>
        <dbReference type="EMBL" id="RPB20635.1"/>
    </source>
</evidence>
<feature type="compositionally biased region" description="Polar residues" evidence="1">
    <location>
        <begin position="183"/>
        <end position="199"/>
    </location>
</feature>
<name>A0A3N4LRM2_9PEZI</name>
<evidence type="ECO:0008006" key="4">
    <source>
        <dbReference type="Google" id="ProtNLM"/>
    </source>
</evidence>
<feature type="compositionally biased region" description="Low complexity" evidence="1">
    <location>
        <begin position="677"/>
        <end position="693"/>
    </location>
</feature>
<feature type="compositionally biased region" description="Low complexity" evidence="1">
    <location>
        <begin position="648"/>
        <end position="657"/>
    </location>
</feature>
<accession>A0A3N4LRM2</accession>
<feature type="region of interest" description="Disordered" evidence="1">
    <location>
        <begin position="830"/>
        <end position="1246"/>
    </location>
</feature>
<dbReference type="Proteomes" id="UP000267821">
    <property type="component" value="Unassembled WGS sequence"/>
</dbReference>
<feature type="compositionally biased region" description="Basic and acidic residues" evidence="1">
    <location>
        <begin position="509"/>
        <end position="522"/>
    </location>
</feature>
<sequence length="1303" mass="144895">MSSTSIGSAAWLRQERSSINRLYGQDVEDFTFSARQEMDWLNEHMQGVFAASVGVLDIAELLKTPARSGKKGVLGGSIRKPGSVKKRMGGPLKAKVTTNVEDVFNSMPPPPLPAKVSLPLITQPATEEEEASVRPTAEPENIHVDIENQATQEDSELPLFVPVPQRTHAHPSHRVSKADTFRDSGNWSQSSGVPSQQHQHIMAHPRSPRKAGDRESEVVEGEHEGDVSVDMGRKSIASATYHTANEEEEEEGEGKVVAEADVGQDQDEPEREQEVSMVSFGQSSPFQEHVEGMPQGRNSSNVASSPSRVLPVIEKRRSERGTYDTVKNVEEAEELQVQQGGVGGFQVQQDEVEVEGMDTLPPPSPPTPVETIEVIKKRVSNRQQDPPSVKEVEQLPSSPAPAEPEHQGEEHQLSTSSGSPAPTDYDSPVPIFLRKSSLSFTSLPPRGRISTTTTETVKLGGAGRSSWLEGRRTIGRSLGGRLTMPGGTPVIEDSEESASARAKPKERKRSREGEDRDAPMEVEKEEYEEAVASKGSRRSGRKKSRSVSYKGSDEELAVLPTQRVEEITQGDEMDTEDDVGSKIAEHNKSASQRLQERIQQLGKLNSSARTTTSLSSAQETQPVELAEPIYPDLPQLNEASKSRTSAPQEQLQQQQKQRNSRNAREPSVEEDDWIPPVRSASARTAVAANNSSTNLRRSKTVPTQSAPGTNNKALLDVKLPSEQSFEEALQRKSSRGELTPSGRPDLSQSLALNAINSPYRITTPARTAGARLEDKVSIPLSPKLVNKKSFVATSSSLQKSTTTEESPVTAAKNQTADAFKRAKEIFIKTNVLGSPASTESLKSGSRLGQESGLGSIGRSSRPRTPQGQISKQGTPNREMYPDLGDKMEEEVEAGVRLKRQTRGSKNKDMLQKQQEEEERLVKEVQEAQRLKEEEEQAQKAAVEEKARQTRLEETRRIAEQRRKEKELQKQVAAQKKAEEEVRMKREKVEREEEIRRHREDLQRKEEELERLMEEKRLLTQKREEEARLQQEQEEEMRRQEMERRKRKEEEERVRNEAEEEEARKHAELEELRRKQDADLRRRQDAEERRKRETTPIQLESDKEVEVPAAPVGNAGASRIARPKSAMGGRPPSRLQPPSGGKRPLRQLPQKAERGKPTPVSIQVGTASQRAAMDRQKPAAQPSSTLLSAMKDTFAPKERPATAEPTLAQSSSVPNLKKSTSTQSIAASSSTSNLKKASTMDEKRREENRRLIEARREEIRRKEAAAVAAATVAAEEEKRKAAAQQGRRAVERVWFPHGLSRFVL</sequence>
<dbReference type="InParanoid" id="A0A3N4LRM2"/>
<gene>
    <name evidence="2" type="ORF">L211DRAFT_813082</name>
</gene>
<organism evidence="2 3">
    <name type="scientific">Terfezia boudieri ATCC MYA-4762</name>
    <dbReference type="NCBI Taxonomy" id="1051890"/>
    <lineage>
        <taxon>Eukaryota</taxon>
        <taxon>Fungi</taxon>
        <taxon>Dikarya</taxon>
        <taxon>Ascomycota</taxon>
        <taxon>Pezizomycotina</taxon>
        <taxon>Pezizomycetes</taxon>
        <taxon>Pezizales</taxon>
        <taxon>Pezizaceae</taxon>
        <taxon>Terfezia</taxon>
    </lineage>
</organism>
<feature type="compositionally biased region" description="Basic and acidic residues" evidence="1">
    <location>
        <begin position="941"/>
        <end position="968"/>
    </location>
</feature>
<feature type="compositionally biased region" description="Basic and acidic residues" evidence="1">
    <location>
        <begin position="579"/>
        <end position="588"/>
    </location>
</feature>
<feature type="compositionally biased region" description="Basic and acidic residues" evidence="1">
    <location>
        <begin position="1237"/>
        <end position="1246"/>
    </location>
</feature>
<dbReference type="OrthoDB" id="5403357at2759"/>
<feature type="region of interest" description="Disordered" evidence="1">
    <location>
        <begin position="350"/>
        <end position="751"/>
    </location>
</feature>
<feature type="compositionally biased region" description="Polar residues" evidence="1">
    <location>
        <begin position="1159"/>
        <end position="1168"/>
    </location>
</feature>
<dbReference type="EMBL" id="ML121569">
    <property type="protein sequence ID" value="RPB20635.1"/>
    <property type="molecule type" value="Genomic_DNA"/>
</dbReference>
<protein>
    <recommendedName>
        <fullName evidence="4">Inner centromere protein ARK-binding domain-containing protein</fullName>
    </recommendedName>
</protein>
<dbReference type="STRING" id="1051890.A0A3N4LRM2"/>
<feature type="compositionally biased region" description="Polar residues" evidence="1">
    <location>
        <begin position="700"/>
        <end position="712"/>
    </location>
</feature>
<feature type="compositionally biased region" description="Acidic residues" evidence="1">
    <location>
        <begin position="568"/>
        <end position="578"/>
    </location>
</feature>